<dbReference type="Gene3D" id="1.10.10.10">
    <property type="entry name" value="Winged helix-like DNA-binding domain superfamily/Winged helix DNA-binding domain"/>
    <property type="match status" value="1"/>
</dbReference>
<dbReference type="EMBL" id="CP094534">
    <property type="protein sequence ID" value="UOE32229.1"/>
    <property type="molecule type" value="Genomic_DNA"/>
</dbReference>
<keyword evidence="2" id="KW-1185">Reference proteome</keyword>
<proteinExistence type="predicted"/>
<reference evidence="1 2" key="1">
    <citation type="submission" date="2022-03" db="EMBL/GenBank/DDBJ databases">
        <title>Hymenobactersp. isolated from the air.</title>
        <authorList>
            <person name="Won M."/>
            <person name="Kwon S.-W."/>
        </authorList>
    </citation>
    <scope>NUCLEOTIDE SEQUENCE [LARGE SCALE GENOMIC DNA]</scope>
    <source>
        <strain evidence="1 2">KACC 22596</strain>
    </source>
</reference>
<organism evidence="1 2">
    <name type="scientific">Hymenobacter monticola</name>
    <dbReference type="NCBI Taxonomy" id="1705399"/>
    <lineage>
        <taxon>Bacteria</taxon>
        <taxon>Pseudomonadati</taxon>
        <taxon>Bacteroidota</taxon>
        <taxon>Cytophagia</taxon>
        <taxon>Cytophagales</taxon>
        <taxon>Hymenobacteraceae</taxon>
        <taxon>Hymenobacter</taxon>
    </lineage>
</organism>
<sequence>MSDTPFPAETAPGLADQFAARLALRDNPGPPPPPSQAPEAIAARVAAWLGAQHRVGNRRGRAALSAMLLVLVQQPDAATAALQAASGLGPRMAARATRRLEALGLTEWFYRSRTRFHRLTRAGEDALLPVVAGTAG</sequence>
<dbReference type="SUPFAM" id="SSF46785">
    <property type="entry name" value="Winged helix' DNA-binding domain"/>
    <property type="match status" value="1"/>
</dbReference>
<evidence type="ECO:0000313" key="2">
    <source>
        <dbReference type="Proteomes" id="UP000831390"/>
    </source>
</evidence>
<protein>
    <recommendedName>
        <fullName evidence="3">MarR family transcriptional regulator</fullName>
    </recommendedName>
</protein>
<dbReference type="InterPro" id="IPR036388">
    <property type="entry name" value="WH-like_DNA-bd_sf"/>
</dbReference>
<dbReference type="Proteomes" id="UP000831390">
    <property type="component" value="Chromosome"/>
</dbReference>
<evidence type="ECO:0000313" key="1">
    <source>
        <dbReference type="EMBL" id="UOE32229.1"/>
    </source>
</evidence>
<name>A0ABY4B099_9BACT</name>
<gene>
    <name evidence="1" type="ORF">MTP16_13930</name>
</gene>
<accession>A0ABY4B099</accession>
<evidence type="ECO:0008006" key="3">
    <source>
        <dbReference type="Google" id="ProtNLM"/>
    </source>
</evidence>
<dbReference type="RefSeq" id="WP_243510306.1">
    <property type="nucleotide sequence ID" value="NZ_CP094534.1"/>
</dbReference>
<dbReference type="InterPro" id="IPR036390">
    <property type="entry name" value="WH_DNA-bd_sf"/>
</dbReference>